<dbReference type="InterPro" id="IPR002347">
    <property type="entry name" value="SDR_fam"/>
</dbReference>
<evidence type="ECO:0000313" key="2">
    <source>
        <dbReference type="EMBL" id="KAF4403229.1"/>
    </source>
</evidence>
<dbReference type="PANTHER" id="PTHR42820">
    <property type="entry name" value="SHORT-CHAIN DEHYDROGENASE REDUCTASE"/>
    <property type="match status" value="1"/>
</dbReference>
<sequence>MTEHSPLTPKTKLHGKVAVVTGGASGIGEATARKFAADGARAVVIADIQDEKGQNVAASIGLERSTYVHCDVTDEAQVAALIDSTVQKYGQVDVMFSNAGVPCESDQTILDLDLVAYDKVFAVNARGMAACVKHAARAMVEGGVRGSVICTASNLASIGTEKYTDYTMSKHAVLGLVRSASLQLGARGIRVNAVSPGPLRTPLLKAFIDRSEEEQDKMIEASLSLKNGRTPSVENVADAVSFLASDESEFITGHNLAVDGDYSITANLNSISIQNIYLRIRIMTTTADGNSKPKLHGKVAIITGGASGIGEATARLFADNGTAMVVIADIQDELGRQVAQSIGAGRCTYARCDVTDEEQVKFTVDWTVQKYHRLDIMFCNAGICSSQPQTVLDLDLSTFDRLLEVNARGVAACVKHAARAMVERRVRGSVVCTASVAASVGLRTRTDYCMSKHAVLGLVRSASLQLGKHGVRVNCVSPSGLATPLTCGANGVEAEELEKRYERSSCLKGVVLKTRHVADAVLFLASDESEFVTGHNLEVHGGFTSA</sequence>
<accession>A0A7J6I891</accession>
<proteinExistence type="inferred from homology"/>
<comment type="similarity">
    <text evidence="1">Belongs to the short-chain dehydrogenases/reductases (SDR) family.</text>
</comment>
<reference evidence="2 3" key="1">
    <citation type="journal article" date="2020" name="bioRxiv">
        <title>Sequence and annotation of 42 cannabis genomes reveals extensive copy number variation in cannabinoid synthesis and pathogen resistance genes.</title>
        <authorList>
            <person name="Mckernan K.J."/>
            <person name="Helbert Y."/>
            <person name="Kane L.T."/>
            <person name="Ebling H."/>
            <person name="Zhang L."/>
            <person name="Liu B."/>
            <person name="Eaton Z."/>
            <person name="Mclaughlin S."/>
            <person name="Kingan S."/>
            <person name="Baybayan P."/>
            <person name="Concepcion G."/>
            <person name="Jordan M."/>
            <person name="Riva A."/>
            <person name="Barbazuk W."/>
            <person name="Harkins T."/>
        </authorList>
    </citation>
    <scope>NUCLEOTIDE SEQUENCE [LARGE SCALE GENOMIC DNA]</scope>
    <source>
        <strain evidence="3">cv. Jamaican Lion 4</strain>
        <tissue evidence="2">Leaf</tissue>
    </source>
</reference>
<gene>
    <name evidence="2" type="ORF">G4B88_028000</name>
</gene>
<dbReference type="FunFam" id="3.40.50.720:FF:000084">
    <property type="entry name" value="Short-chain dehydrogenase reductase"/>
    <property type="match status" value="2"/>
</dbReference>
<dbReference type="PROSITE" id="PS00061">
    <property type="entry name" value="ADH_SHORT"/>
    <property type="match status" value="2"/>
</dbReference>
<evidence type="ECO:0000313" key="3">
    <source>
        <dbReference type="Proteomes" id="UP000583929"/>
    </source>
</evidence>
<keyword evidence="3" id="KW-1185">Reference proteome</keyword>
<dbReference type="InterPro" id="IPR036291">
    <property type="entry name" value="NAD(P)-bd_dom_sf"/>
</dbReference>
<dbReference type="PRINTS" id="PR00081">
    <property type="entry name" value="GDHRDH"/>
</dbReference>
<dbReference type="Gene3D" id="3.40.50.720">
    <property type="entry name" value="NAD(P)-binding Rossmann-like Domain"/>
    <property type="match status" value="2"/>
</dbReference>
<dbReference type="EMBL" id="JAATIQ010000005">
    <property type="protein sequence ID" value="KAF4403229.1"/>
    <property type="molecule type" value="Genomic_DNA"/>
</dbReference>
<dbReference type="InterPro" id="IPR020904">
    <property type="entry name" value="Sc_DH/Rdtase_CS"/>
</dbReference>
<comment type="caution">
    <text evidence="2">The sequence shown here is derived from an EMBL/GenBank/DDBJ whole genome shotgun (WGS) entry which is preliminary data.</text>
</comment>
<name>A0A7J6I891_CANSA</name>
<dbReference type="AlphaFoldDB" id="A0A7J6I891"/>
<dbReference type="Proteomes" id="UP000583929">
    <property type="component" value="Unassembled WGS sequence"/>
</dbReference>
<dbReference type="NCBIfam" id="NF005559">
    <property type="entry name" value="PRK07231.1"/>
    <property type="match status" value="1"/>
</dbReference>
<dbReference type="SUPFAM" id="SSF51735">
    <property type="entry name" value="NAD(P)-binding Rossmann-fold domains"/>
    <property type="match status" value="2"/>
</dbReference>
<protein>
    <submittedName>
        <fullName evidence="2">Uncharacterized protein</fullName>
    </submittedName>
</protein>
<dbReference type="Pfam" id="PF13561">
    <property type="entry name" value="adh_short_C2"/>
    <property type="match status" value="2"/>
</dbReference>
<dbReference type="PANTHER" id="PTHR42820:SF21">
    <property type="entry name" value="SHORT-CHAIN DEHYDROGENASE REDUCTASE 3B-LIKE"/>
    <property type="match status" value="1"/>
</dbReference>
<evidence type="ECO:0000256" key="1">
    <source>
        <dbReference type="ARBA" id="ARBA00006484"/>
    </source>
</evidence>
<organism evidence="2 3">
    <name type="scientific">Cannabis sativa</name>
    <name type="common">Hemp</name>
    <name type="synonym">Marijuana</name>
    <dbReference type="NCBI Taxonomy" id="3483"/>
    <lineage>
        <taxon>Eukaryota</taxon>
        <taxon>Viridiplantae</taxon>
        <taxon>Streptophyta</taxon>
        <taxon>Embryophyta</taxon>
        <taxon>Tracheophyta</taxon>
        <taxon>Spermatophyta</taxon>
        <taxon>Magnoliopsida</taxon>
        <taxon>eudicotyledons</taxon>
        <taxon>Gunneridae</taxon>
        <taxon>Pentapetalae</taxon>
        <taxon>rosids</taxon>
        <taxon>fabids</taxon>
        <taxon>Rosales</taxon>
        <taxon>Cannabaceae</taxon>
        <taxon>Cannabis</taxon>
    </lineage>
</organism>